<dbReference type="InterPro" id="IPR039657">
    <property type="entry name" value="Dimethylallyltransferase"/>
</dbReference>
<dbReference type="EMBL" id="DSZU01000065">
    <property type="protein sequence ID" value="HGV55202.1"/>
    <property type="molecule type" value="Genomic_DNA"/>
</dbReference>
<dbReference type="PANTHER" id="PTHR11088:SF60">
    <property type="entry name" value="TRNA DIMETHYLALLYLTRANSFERASE"/>
    <property type="match status" value="1"/>
</dbReference>
<comment type="similarity">
    <text evidence="3 10">Belongs to the IPP transferase family.</text>
</comment>
<proteinExistence type="inferred from homology"/>
<feature type="domain" description="Guanylate kinase-like" evidence="11">
    <location>
        <begin position="3"/>
        <end position="94"/>
    </location>
</feature>
<comment type="catalytic activity">
    <reaction evidence="9 10">
        <text>adenosine(37) in tRNA + dimethylallyl diphosphate = N(6)-dimethylallyladenosine(37) in tRNA + diphosphate</text>
        <dbReference type="Rhea" id="RHEA:26482"/>
        <dbReference type="Rhea" id="RHEA-COMP:10162"/>
        <dbReference type="Rhea" id="RHEA-COMP:10375"/>
        <dbReference type="ChEBI" id="CHEBI:33019"/>
        <dbReference type="ChEBI" id="CHEBI:57623"/>
        <dbReference type="ChEBI" id="CHEBI:74411"/>
        <dbReference type="ChEBI" id="CHEBI:74415"/>
        <dbReference type="EC" id="2.5.1.75"/>
    </reaction>
</comment>
<keyword evidence="6 10" id="KW-0547">Nucleotide-binding</keyword>
<dbReference type="GO" id="GO:0006400">
    <property type="term" value="P:tRNA modification"/>
    <property type="evidence" value="ECO:0007669"/>
    <property type="project" value="TreeGrafter"/>
</dbReference>
<dbReference type="AlphaFoldDB" id="A0A832LW10"/>
<dbReference type="Gene3D" id="3.40.50.300">
    <property type="entry name" value="P-loop containing nucleotide triphosphate hydrolases"/>
    <property type="match status" value="1"/>
</dbReference>
<comment type="function">
    <text evidence="2 10">Catalyzes the transfer of a dimethylallyl group onto the adenine at position 37 in tRNAs that read codons beginning with uridine, leading to the formation of N6-(dimethylallyl)adenosine (i(6)A).</text>
</comment>
<dbReference type="InterPro" id="IPR018022">
    <property type="entry name" value="IPT"/>
</dbReference>
<evidence type="ECO:0000256" key="6">
    <source>
        <dbReference type="ARBA" id="ARBA00022741"/>
    </source>
</evidence>
<dbReference type="Gene3D" id="1.10.20.140">
    <property type="match status" value="1"/>
</dbReference>
<evidence type="ECO:0000313" key="12">
    <source>
        <dbReference type="EMBL" id="HGV55202.1"/>
    </source>
</evidence>
<feature type="site" description="Interaction with substrate tRNA" evidence="10">
    <location>
        <position position="101"/>
    </location>
</feature>
<feature type="region of interest" description="Interaction with substrate tRNA" evidence="10">
    <location>
        <begin position="35"/>
        <end position="38"/>
    </location>
</feature>
<dbReference type="GO" id="GO:0005524">
    <property type="term" value="F:ATP binding"/>
    <property type="evidence" value="ECO:0007669"/>
    <property type="project" value="UniProtKB-UniRule"/>
</dbReference>
<protein>
    <recommendedName>
        <fullName evidence="10">tRNA dimethylallyltransferase</fullName>
        <ecNumber evidence="10">2.5.1.75</ecNumber>
    </recommendedName>
    <alternativeName>
        <fullName evidence="10">Dimethylallyl diphosphate:tRNA dimethylallyltransferase</fullName>
        <shortName evidence="10">DMAPP:tRNA dimethylallyltransferase</shortName>
        <shortName evidence="10">DMATase</shortName>
    </alternativeName>
    <alternativeName>
        <fullName evidence="10">Isopentenyl-diphosphate:tRNA isopentenyltransferase</fullName>
        <shortName evidence="10">IPP transferase</shortName>
        <shortName evidence="10">IPPT</shortName>
        <shortName evidence="10">IPTase</shortName>
    </alternativeName>
</protein>
<feature type="binding site" evidence="10">
    <location>
        <begin position="10"/>
        <end position="17"/>
    </location>
    <ligand>
        <name>ATP</name>
        <dbReference type="ChEBI" id="CHEBI:30616"/>
    </ligand>
</feature>
<evidence type="ECO:0000256" key="9">
    <source>
        <dbReference type="ARBA" id="ARBA00049563"/>
    </source>
</evidence>
<evidence type="ECO:0000256" key="7">
    <source>
        <dbReference type="ARBA" id="ARBA00022840"/>
    </source>
</evidence>
<comment type="caution">
    <text evidence="10">Lacks conserved residue(s) required for the propagation of feature annotation.</text>
</comment>
<sequence length="305" mass="35349">MRPKVLAICGPTGVGKTKVSIEIAKQFSGEIINFDSQQFYRELTIGTGKPGPSEQKGIPHHLFDVATLEEEMTAGKFVELADPLIREISERGNLPILVGGTGLYLRALEYGLFKVEINKSLREELKEKAKENLGRLYEELAKLDPEYARKIHPHDRVRILRALEVIYSTGKPFSAFHRESPFFKNKRYPLLKLGLNLPRKELYAKINARVESMLDAGWLEEVKTLRDKYGKEIFTKIKAIGYKILLKVLEGELSLDEAKRIIQRDTRRYAKRQLTWFRRDPDLEWFHPEELHKIFARVELFLKEA</sequence>
<dbReference type="SUPFAM" id="SSF52540">
    <property type="entry name" value="P-loop containing nucleoside triphosphate hydrolases"/>
    <property type="match status" value="2"/>
</dbReference>
<evidence type="ECO:0000259" key="11">
    <source>
        <dbReference type="PROSITE" id="PS50052"/>
    </source>
</evidence>
<comment type="cofactor">
    <cofactor evidence="1 10">
        <name>Mg(2+)</name>
        <dbReference type="ChEBI" id="CHEBI:18420"/>
    </cofactor>
</comment>
<accession>A0A832LW10</accession>
<evidence type="ECO:0000256" key="10">
    <source>
        <dbReference type="HAMAP-Rule" id="MF_00185"/>
    </source>
</evidence>
<organism evidence="12">
    <name type="scientific">Caldimicrobium thiodismutans</name>
    <dbReference type="NCBI Taxonomy" id="1653476"/>
    <lineage>
        <taxon>Bacteria</taxon>
        <taxon>Pseudomonadati</taxon>
        <taxon>Thermodesulfobacteriota</taxon>
        <taxon>Thermodesulfobacteria</taxon>
        <taxon>Thermodesulfobacteriales</taxon>
        <taxon>Thermodesulfobacteriaceae</taxon>
        <taxon>Caldimicrobium</taxon>
    </lineage>
</organism>
<evidence type="ECO:0000256" key="8">
    <source>
        <dbReference type="ARBA" id="ARBA00022842"/>
    </source>
</evidence>
<dbReference type="HAMAP" id="MF_00185">
    <property type="entry name" value="IPP_trans"/>
    <property type="match status" value="1"/>
</dbReference>
<dbReference type="Pfam" id="PF01715">
    <property type="entry name" value="IPPT"/>
    <property type="match status" value="1"/>
</dbReference>
<feature type="site" description="Interaction with substrate tRNA" evidence="10">
    <location>
        <position position="122"/>
    </location>
</feature>
<dbReference type="PROSITE" id="PS50052">
    <property type="entry name" value="GUANYLATE_KINASE_2"/>
    <property type="match status" value="1"/>
</dbReference>
<name>A0A832LW10_9BACT</name>
<keyword evidence="7 10" id="KW-0067">ATP-binding</keyword>
<dbReference type="EC" id="2.5.1.75" evidence="10"/>
<evidence type="ECO:0000256" key="2">
    <source>
        <dbReference type="ARBA" id="ARBA00003213"/>
    </source>
</evidence>
<evidence type="ECO:0000256" key="1">
    <source>
        <dbReference type="ARBA" id="ARBA00001946"/>
    </source>
</evidence>
<evidence type="ECO:0000256" key="5">
    <source>
        <dbReference type="ARBA" id="ARBA00022694"/>
    </source>
</evidence>
<dbReference type="InterPro" id="IPR027417">
    <property type="entry name" value="P-loop_NTPase"/>
</dbReference>
<dbReference type="NCBIfam" id="TIGR00174">
    <property type="entry name" value="miaA"/>
    <property type="match status" value="1"/>
</dbReference>
<dbReference type="GO" id="GO:0052381">
    <property type="term" value="F:tRNA dimethylallyltransferase activity"/>
    <property type="evidence" value="ECO:0007669"/>
    <property type="project" value="UniProtKB-UniRule"/>
</dbReference>
<reference evidence="12" key="1">
    <citation type="journal article" date="2020" name="mSystems">
        <title>Genome- and Community-Level Interaction Insights into Carbon Utilization and Element Cycling Functions of Hydrothermarchaeota in Hydrothermal Sediment.</title>
        <authorList>
            <person name="Zhou Z."/>
            <person name="Liu Y."/>
            <person name="Xu W."/>
            <person name="Pan J."/>
            <person name="Luo Z.H."/>
            <person name="Li M."/>
        </authorList>
    </citation>
    <scope>NUCLEOTIDE SEQUENCE [LARGE SCALE GENOMIC DNA]</scope>
    <source>
        <strain evidence="12">SpSt-605</strain>
    </source>
</reference>
<comment type="subunit">
    <text evidence="10">Monomer.</text>
</comment>
<keyword evidence="8 10" id="KW-0460">Magnesium</keyword>
<gene>
    <name evidence="10 12" type="primary">miaA</name>
    <name evidence="12" type="ORF">ENT73_03850</name>
</gene>
<dbReference type="PANTHER" id="PTHR11088">
    <property type="entry name" value="TRNA DIMETHYLALLYLTRANSFERASE"/>
    <property type="match status" value="1"/>
</dbReference>
<keyword evidence="4 10" id="KW-0808">Transferase</keyword>
<evidence type="ECO:0000256" key="3">
    <source>
        <dbReference type="ARBA" id="ARBA00005842"/>
    </source>
</evidence>
<evidence type="ECO:0000256" key="4">
    <source>
        <dbReference type="ARBA" id="ARBA00022679"/>
    </source>
</evidence>
<comment type="caution">
    <text evidence="12">The sequence shown here is derived from an EMBL/GenBank/DDBJ whole genome shotgun (WGS) entry which is preliminary data.</text>
</comment>
<feature type="binding site" evidence="10">
    <location>
        <begin position="12"/>
        <end position="17"/>
    </location>
    <ligand>
        <name>substrate</name>
    </ligand>
</feature>
<keyword evidence="5 10" id="KW-0819">tRNA processing</keyword>
<dbReference type="InterPro" id="IPR008144">
    <property type="entry name" value="Guanylate_kin-like_dom"/>
</dbReference>